<name>A0ABT3M264_9LEPT</name>
<gene>
    <name evidence="1" type="ORF">ND812_18335</name>
</gene>
<comment type="caution">
    <text evidence="1">The sequence shown here is derived from an EMBL/GenBank/DDBJ whole genome shotgun (WGS) entry which is preliminary data.</text>
</comment>
<proteinExistence type="predicted"/>
<protein>
    <recommendedName>
        <fullName evidence="3">Lipoprotein</fullName>
    </recommendedName>
</protein>
<keyword evidence="2" id="KW-1185">Reference proteome</keyword>
<accession>A0ABT3M264</accession>
<reference evidence="1 2" key="1">
    <citation type="submission" date="2022-06" db="EMBL/GenBank/DDBJ databases">
        <title>Leptospira isolates from biofilms formed at urban environments.</title>
        <authorList>
            <person name="Ribeiro P.S."/>
            <person name="Sousa T."/>
            <person name="Carvalho N."/>
            <person name="Aburjaile F."/>
            <person name="Neves F."/>
            <person name="Oliveira D."/>
            <person name="Blanco L."/>
            <person name="Lima J."/>
            <person name="Costa F."/>
            <person name="Brenig B."/>
            <person name="Soares S."/>
            <person name="Ramos R."/>
            <person name="Goes-Neto A."/>
            <person name="Matiuzzi M."/>
            <person name="Azevedo V."/>
            <person name="Ristow P."/>
        </authorList>
    </citation>
    <scope>NUCLEOTIDE SEQUENCE [LARGE SCALE GENOMIC DNA]</scope>
    <source>
        <strain evidence="1 2">VSF25</strain>
    </source>
</reference>
<sequence length="207" mass="24554">MKYLKYILILFIFTNCAGFYTHKYSYYRNESKDNNVKINGKLKIALYLNERENNEATFNNLNSLRQNFEKANLKIYTINSSDKFKSYDLIIMKYSIEDPSGLLETLIDTTFFLSYFNMIISLGFIQGMNIQLKIHTIELFNPSINKSIKIKFAEYFQKNDGWIANYLGKKHGKFSDEYNRYYIHDESIDEHEKTLLKIMEIDGILIQ</sequence>
<dbReference type="RefSeq" id="WP_265376761.1">
    <property type="nucleotide sequence ID" value="NZ_JAMQPV010000014.1"/>
</dbReference>
<evidence type="ECO:0008006" key="3">
    <source>
        <dbReference type="Google" id="ProtNLM"/>
    </source>
</evidence>
<evidence type="ECO:0000313" key="1">
    <source>
        <dbReference type="EMBL" id="MCW7464067.1"/>
    </source>
</evidence>
<dbReference type="EMBL" id="JAMQPV010000014">
    <property type="protein sequence ID" value="MCW7464067.1"/>
    <property type="molecule type" value="Genomic_DNA"/>
</dbReference>
<evidence type="ECO:0000313" key="2">
    <source>
        <dbReference type="Proteomes" id="UP001209737"/>
    </source>
</evidence>
<dbReference type="Proteomes" id="UP001209737">
    <property type="component" value="Unassembled WGS sequence"/>
</dbReference>
<organism evidence="1 2">
    <name type="scientific">Leptospira limi</name>
    <dbReference type="NCBI Taxonomy" id="2950023"/>
    <lineage>
        <taxon>Bacteria</taxon>
        <taxon>Pseudomonadati</taxon>
        <taxon>Spirochaetota</taxon>
        <taxon>Spirochaetia</taxon>
        <taxon>Leptospirales</taxon>
        <taxon>Leptospiraceae</taxon>
        <taxon>Leptospira</taxon>
    </lineage>
</organism>